<dbReference type="Proteomes" id="UP000245207">
    <property type="component" value="Unassembled WGS sequence"/>
</dbReference>
<protein>
    <submittedName>
        <fullName evidence="1">F-box domain, cyclin-like protein</fullName>
    </submittedName>
</protein>
<accession>A0A2U1PJ92</accession>
<reference evidence="1 2" key="1">
    <citation type="journal article" date="2018" name="Mol. Plant">
        <title>The genome of Artemisia annua provides insight into the evolution of Asteraceae family and artemisinin biosynthesis.</title>
        <authorList>
            <person name="Shen Q."/>
            <person name="Zhang L."/>
            <person name="Liao Z."/>
            <person name="Wang S."/>
            <person name="Yan T."/>
            <person name="Shi P."/>
            <person name="Liu M."/>
            <person name="Fu X."/>
            <person name="Pan Q."/>
            <person name="Wang Y."/>
            <person name="Lv Z."/>
            <person name="Lu X."/>
            <person name="Zhang F."/>
            <person name="Jiang W."/>
            <person name="Ma Y."/>
            <person name="Chen M."/>
            <person name="Hao X."/>
            <person name="Li L."/>
            <person name="Tang Y."/>
            <person name="Lv G."/>
            <person name="Zhou Y."/>
            <person name="Sun X."/>
            <person name="Brodelius P.E."/>
            <person name="Rose J.K.C."/>
            <person name="Tang K."/>
        </authorList>
    </citation>
    <scope>NUCLEOTIDE SEQUENCE [LARGE SCALE GENOMIC DNA]</scope>
    <source>
        <strain evidence="2">cv. Huhao1</strain>
        <tissue evidence="1">Leaf</tissue>
    </source>
</reference>
<comment type="caution">
    <text evidence="1">The sequence shown here is derived from an EMBL/GenBank/DDBJ whole genome shotgun (WGS) entry which is preliminary data.</text>
</comment>
<dbReference type="EMBL" id="PKPP01001082">
    <property type="protein sequence ID" value="PWA85831.1"/>
    <property type="molecule type" value="Genomic_DNA"/>
</dbReference>
<name>A0A2U1PJ92_ARTAN</name>
<proteinExistence type="predicted"/>
<dbReference type="InterPro" id="IPR036047">
    <property type="entry name" value="F-box-like_dom_sf"/>
</dbReference>
<sequence length="320" mass="36603">MAQMSNLLPGLLNTIITFLVISSSDLKDWASVIATICYIFIMMFDDTTVFPVTAKMAEMSMLPAELLNHIITFLVTSSDDLRDWASVSATCKGLRNAATEPNILRVVKFQNLMMNRPEQHLHINGLLSRCVRAGNMNAEYMMGKAILYGKAPLWKTMLENDLTARSIKCATTLPFSERCGVAKSLRTNNIADLPYILFSLEDQPHLCEPYRRLHYSRLIRSYVILADCKSPGTFCPLLDFIKFFVGYNKYLESDILLVVDDLNIFGLKKIWIKLHRVIGCLTFANPLEPLEDEILEELTWHKERIILEFDNLFQEETLSF</sequence>
<dbReference type="AlphaFoldDB" id="A0A2U1PJ92"/>
<evidence type="ECO:0000313" key="2">
    <source>
        <dbReference type="Proteomes" id="UP000245207"/>
    </source>
</evidence>
<gene>
    <name evidence="1" type="ORF">CTI12_AA146100</name>
</gene>
<organism evidence="1 2">
    <name type="scientific">Artemisia annua</name>
    <name type="common">Sweet wormwood</name>
    <dbReference type="NCBI Taxonomy" id="35608"/>
    <lineage>
        <taxon>Eukaryota</taxon>
        <taxon>Viridiplantae</taxon>
        <taxon>Streptophyta</taxon>
        <taxon>Embryophyta</taxon>
        <taxon>Tracheophyta</taxon>
        <taxon>Spermatophyta</taxon>
        <taxon>Magnoliopsida</taxon>
        <taxon>eudicotyledons</taxon>
        <taxon>Gunneridae</taxon>
        <taxon>Pentapetalae</taxon>
        <taxon>asterids</taxon>
        <taxon>campanulids</taxon>
        <taxon>Asterales</taxon>
        <taxon>Asteraceae</taxon>
        <taxon>Asteroideae</taxon>
        <taxon>Anthemideae</taxon>
        <taxon>Artemisiinae</taxon>
        <taxon>Artemisia</taxon>
    </lineage>
</organism>
<dbReference type="OrthoDB" id="1498438at2759"/>
<keyword evidence="2" id="KW-1185">Reference proteome</keyword>
<evidence type="ECO:0000313" key="1">
    <source>
        <dbReference type="EMBL" id="PWA85831.1"/>
    </source>
</evidence>
<dbReference type="SUPFAM" id="SSF81383">
    <property type="entry name" value="F-box domain"/>
    <property type="match status" value="1"/>
</dbReference>